<name>A0AAD2FWW2_9STRA</name>
<dbReference type="AlphaFoldDB" id="A0AAD2FWW2"/>
<dbReference type="EC" id="1.3.1.88" evidence="9"/>
<keyword evidence="7" id="KW-0520">NAD</keyword>
<gene>
    <name evidence="16" type="ORF">CYCCA115_LOCUS15639</name>
</gene>
<reference evidence="16" key="1">
    <citation type="submission" date="2023-08" db="EMBL/GenBank/DDBJ databases">
        <authorList>
            <person name="Audoor S."/>
            <person name="Bilcke G."/>
        </authorList>
    </citation>
    <scope>NUCLEOTIDE SEQUENCE</scope>
</reference>
<dbReference type="InterPro" id="IPR035587">
    <property type="entry name" value="DUS-like_FMN-bd"/>
</dbReference>
<proteinExistence type="inferred from homology"/>
<keyword evidence="4" id="KW-0819">tRNA processing</keyword>
<organism evidence="16 17">
    <name type="scientific">Cylindrotheca closterium</name>
    <dbReference type="NCBI Taxonomy" id="2856"/>
    <lineage>
        <taxon>Eukaryota</taxon>
        <taxon>Sar</taxon>
        <taxon>Stramenopiles</taxon>
        <taxon>Ochrophyta</taxon>
        <taxon>Bacillariophyta</taxon>
        <taxon>Bacillariophyceae</taxon>
        <taxon>Bacillariophycidae</taxon>
        <taxon>Bacillariales</taxon>
        <taxon>Bacillariaceae</taxon>
        <taxon>Cylindrotheca</taxon>
    </lineage>
</organism>
<dbReference type="InterPro" id="IPR018517">
    <property type="entry name" value="tRNA_hU_synthase_CS"/>
</dbReference>
<dbReference type="GO" id="GO:0050660">
    <property type="term" value="F:flavin adenine dinucleotide binding"/>
    <property type="evidence" value="ECO:0007669"/>
    <property type="project" value="InterPro"/>
</dbReference>
<evidence type="ECO:0000256" key="6">
    <source>
        <dbReference type="ARBA" id="ARBA00023002"/>
    </source>
</evidence>
<comment type="catalytic activity">
    <reaction evidence="13">
        <text>5,6-dihydrouridine(17) in tRNA + NADP(+) = uridine(17) in tRNA + NADPH + H(+)</text>
        <dbReference type="Rhea" id="RHEA:53368"/>
        <dbReference type="Rhea" id="RHEA-COMP:13541"/>
        <dbReference type="Rhea" id="RHEA-COMP:13542"/>
        <dbReference type="ChEBI" id="CHEBI:15378"/>
        <dbReference type="ChEBI" id="CHEBI:57783"/>
        <dbReference type="ChEBI" id="CHEBI:58349"/>
        <dbReference type="ChEBI" id="CHEBI:65315"/>
        <dbReference type="ChEBI" id="CHEBI:74443"/>
        <dbReference type="EC" id="1.3.1.88"/>
    </reaction>
    <physiologicalReaction direction="right-to-left" evidence="13">
        <dbReference type="Rhea" id="RHEA:53370"/>
    </physiologicalReaction>
</comment>
<dbReference type="SUPFAM" id="SSF51395">
    <property type="entry name" value="FMN-linked oxidoreductases"/>
    <property type="match status" value="1"/>
</dbReference>
<dbReference type="CDD" id="cd02801">
    <property type="entry name" value="DUS_like_FMN"/>
    <property type="match status" value="1"/>
</dbReference>
<dbReference type="PROSITE" id="PS01136">
    <property type="entry name" value="UPF0034"/>
    <property type="match status" value="1"/>
</dbReference>
<evidence type="ECO:0000256" key="5">
    <source>
        <dbReference type="ARBA" id="ARBA00022857"/>
    </source>
</evidence>
<evidence type="ECO:0000313" key="16">
    <source>
        <dbReference type="EMBL" id="CAJ1955211.1"/>
    </source>
</evidence>
<dbReference type="EMBL" id="CAKOGP040001881">
    <property type="protein sequence ID" value="CAJ1955211.1"/>
    <property type="molecule type" value="Genomic_DNA"/>
</dbReference>
<evidence type="ECO:0000256" key="7">
    <source>
        <dbReference type="ARBA" id="ARBA00023027"/>
    </source>
</evidence>
<keyword evidence="17" id="KW-1185">Reference proteome</keyword>
<evidence type="ECO:0000256" key="1">
    <source>
        <dbReference type="ARBA" id="ARBA00001917"/>
    </source>
</evidence>
<dbReference type="InterPro" id="IPR013785">
    <property type="entry name" value="Aldolase_TIM"/>
</dbReference>
<evidence type="ECO:0000313" key="17">
    <source>
        <dbReference type="Proteomes" id="UP001295423"/>
    </source>
</evidence>
<evidence type="ECO:0000259" key="15">
    <source>
        <dbReference type="Pfam" id="PF01207"/>
    </source>
</evidence>
<evidence type="ECO:0000256" key="11">
    <source>
        <dbReference type="ARBA" id="ARBA00047652"/>
    </source>
</evidence>
<comment type="catalytic activity">
    <reaction evidence="10">
        <text>5,6-dihydrouridine(17) in tRNA + NAD(+) = uridine(17) in tRNA + NADH + H(+)</text>
        <dbReference type="Rhea" id="RHEA:53372"/>
        <dbReference type="Rhea" id="RHEA-COMP:13541"/>
        <dbReference type="Rhea" id="RHEA-COMP:13542"/>
        <dbReference type="ChEBI" id="CHEBI:15378"/>
        <dbReference type="ChEBI" id="CHEBI:57540"/>
        <dbReference type="ChEBI" id="CHEBI:57945"/>
        <dbReference type="ChEBI" id="CHEBI:65315"/>
        <dbReference type="ChEBI" id="CHEBI:74443"/>
        <dbReference type="EC" id="1.3.1.88"/>
    </reaction>
    <physiologicalReaction direction="right-to-left" evidence="10">
        <dbReference type="Rhea" id="RHEA:53374"/>
    </physiologicalReaction>
</comment>
<accession>A0AAD2FWW2</accession>
<dbReference type="GO" id="GO:0017150">
    <property type="term" value="F:tRNA dihydrouridine synthase activity"/>
    <property type="evidence" value="ECO:0007669"/>
    <property type="project" value="InterPro"/>
</dbReference>
<evidence type="ECO:0000256" key="4">
    <source>
        <dbReference type="ARBA" id="ARBA00022694"/>
    </source>
</evidence>
<evidence type="ECO:0000256" key="2">
    <source>
        <dbReference type="ARBA" id="ARBA00022630"/>
    </source>
</evidence>
<keyword evidence="5" id="KW-0521">NADP</keyword>
<dbReference type="PANTHER" id="PTHR11082">
    <property type="entry name" value="TRNA-DIHYDROURIDINE SYNTHASE"/>
    <property type="match status" value="1"/>
</dbReference>
<keyword evidence="2" id="KW-0285">Flavoprotein</keyword>
<evidence type="ECO:0000256" key="3">
    <source>
        <dbReference type="ARBA" id="ARBA00022643"/>
    </source>
</evidence>
<dbReference type="Proteomes" id="UP001295423">
    <property type="component" value="Unassembled WGS sequence"/>
</dbReference>
<dbReference type="PANTHER" id="PTHR11082:SF5">
    <property type="entry name" value="TRNA-DIHYDROURIDINE(16_17) SYNTHASE [NAD(P)(+)]-LIKE"/>
    <property type="match status" value="1"/>
</dbReference>
<evidence type="ECO:0000256" key="14">
    <source>
        <dbReference type="SAM" id="MobiDB-lite"/>
    </source>
</evidence>
<sequence>MTKSDSEFCRLPVDRQWIDKLLKRHPNPNSRIHNKALVVAPMVDQSDLAFRILCRRYGANLCFTPMIHSRLLLESEAYREKFMIKVVEADRPLIAQVCGSDPEIVLKASRILEPFVDGIDINCGCPQGIARRGNYGAFLLEKEDVLLKLVRYLTPRLRVPLSVKVRLLPNTDPDDKDFDVPKASLALYSKLVESGIHLLTIHGRTRLQKGPSTGHSDWETIRKAVDMFGSKIPIFANGSIENFSDVEECLQVTNADGIMSSESLLEFPPIFFRIPQTPTRTVGRMQLCREYVELAKQYPPVKMGQGSKFKTIRTHIHRFLHADMQDDHQLRQAIVEVKNMEELEAALDSCQASHDAKRHSVAAETLSWYVRHHQSEEKEVEPQDGTATKDEDEDMQGASCQVLFGGDRDGDY</sequence>
<comment type="cofactor">
    <cofactor evidence="1">
        <name>FMN</name>
        <dbReference type="ChEBI" id="CHEBI:58210"/>
    </cofactor>
</comment>
<dbReference type="Gene3D" id="3.20.20.70">
    <property type="entry name" value="Aldolase class I"/>
    <property type="match status" value="1"/>
</dbReference>
<dbReference type="Pfam" id="PF01207">
    <property type="entry name" value="Dus"/>
    <property type="match status" value="1"/>
</dbReference>
<evidence type="ECO:0000256" key="8">
    <source>
        <dbReference type="ARBA" id="ARBA00038313"/>
    </source>
</evidence>
<evidence type="ECO:0000256" key="12">
    <source>
        <dbReference type="ARBA" id="ARBA00048934"/>
    </source>
</evidence>
<protein>
    <recommendedName>
        <fullName evidence="9">tRNA-dihydrouridine(16/17) synthase [NAD(P)(+)]</fullName>
        <ecNumber evidence="9">1.3.1.88</ecNumber>
    </recommendedName>
</protein>
<comment type="caution">
    <text evidence="16">The sequence shown here is derived from an EMBL/GenBank/DDBJ whole genome shotgun (WGS) entry which is preliminary data.</text>
</comment>
<keyword evidence="3" id="KW-0288">FMN</keyword>
<comment type="similarity">
    <text evidence="8">Belongs to the Dus family. Dus1 subfamily.</text>
</comment>
<evidence type="ECO:0000256" key="13">
    <source>
        <dbReference type="ARBA" id="ARBA00049467"/>
    </source>
</evidence>
<keyword evidence="6" id="KW-0560">Oxidoreductase</keyword>
<comment type="catalytic activity">
    <reaction evidence="11">
        <text>5,6-dihydrouridine(16) in tRNA + NADP(+) = uridine(16) in tRNA + NADPH + H(+)</text>
        <dbReference type="Rhea" id="RHEA:53376"/>
        <dbReference type="Rhea" id="RHEA-COMP:13543"/>
        <dbReference type="Rhea" id="RHEA-COMP:13544"/>
        <dbReference type="ChEBI" id="CHEBI:15378"/>
        <dbReference type="ChEBI" id="CHEBI:57783"/>
        <dbReference type="ChEBI" id="CHEBI:58349"/>
        <dbReference type="ChEBI" id="CHEBI:65315"/>
        <dbReference type="ChEBI" id="CHEBI:74443"/>
        <dbReference type="EC" id="1.3.1.88"/>
    </reaction>
    <physiologicalReaction direction="right-to-left" evidence="11">
        <dbReference type="Rhea" id="RHEA:53378"/>
    </physiologicalReaction>
</comment>
<evidence type="ECO:0000256" key="10">
    <source>
        <dbReference type="ARBA" id="ARBA00047287"/>
    </source>
</evidence>
<feature type="region of interest" description="Disordered" evidence="14">
    <location>
        <begin position="374"/>
        <end position="412"/>
    </location>
</feature>
<feature type="domain" description="DUS-like FMN-binding" evidence="15">
    <location>
        <begin position="39"/>
        <end position="348"/>
    </location>
</feature>
<comment type="catalytic activity">
    <reaction evidence="12">
        <text>5,6-dihydrouridine(16) in tRNA + NAD(+) = uridine(16) in tRNA + NADH + H(+)</text>
        <dbReference type="Rhea" id="RHEA:53380"/>
        <dbReference type="Rhea" id="RHEA-COMP:13543"/>
        <dbReference type="Rhea" id="RHEA-COMP:13544"/>
        <dbReference type="ChEBI" id="CHEBI:15378"/>
        <dbReference type="ChEBI" id="CHEBI:57540"/>
        <dbReference type="ChEBI" id="CHEBI:57945"/>
        <dbReference type="ChEBI" id="CHEBI:65315"/>
        <dbReference type="ChEBI" id="CHEBI:74443"/>
        <dbReference type="EC" id="1.3.1.88"/>
    </reaction>
    <physiologicalReaction direction="right-to-left" evidence="12">
        <dbReference type="Rhea" id="RHEA:53382"/>
    </physiologicalReaction>
</comment>
<evidence type="ECO:0000256" key="9">
    <source>
        <dbReference type="ARBA" id="ARBA00038890"/>
    </source>
</evidence>